<dbReference type="SUPFAM" id="SSF47384">
    <property type="entry name" value="Homodimeric domain of signal transducing histidine kinase"/>
    <property type="match status" value="1"/>
</dbReference>
<evidence type="ECO:0000313" key="8">
    <source>
        <dbReference type="EMBL" id="TPE55330.1"/>
    </source>
</evidence>
<dbReference type="FunFam" id="3.30.565.10:FF:000006">
    <property type="entry name" value="Sensor histidine kinase WalK"/>
    <property type="match status" value="1"/>
</dbReference>
<feature type="transmembrane region" description="Helical" evidence="6">
    <location>
        <begin position="126"/>
        <end position="144"/>
    </location>
</feature>
<feature type="transmembrane region" description="Helical" evidence="6">
    <location>
        <begin position="175"/>
        <end position="195"/>
    </location>
</feature>
<dbReference type="PANTHER" id="PTHR43047:SF9">
    <property type="entry name" value="HISTIDINE KINASE"/>
    <property type="match status" value="1"/>
</dbReference>
<feature type="domain" description="Histidine kinase" evidence="7">
    <location>
        <begin position="231"/>
        <end position="444"/>
    </location>
</feature>
<keyword evidence="6" id="KW-0812">Transmembrane</keyword>
<keyword evidence="3" id="KW-0597">Phosphoprotein</keyword>
<proteinExistence type="predicted"/>
<dbReference type="InterPro" id="IPR036097">
    <property type="entry name" value="HisK_dim/P_sf"/>
</dbReference>
<dbReference type="Gene3D" id="1.10.287.130">
    <property type="match status" value="1"/>
</dbReference>
<keyword evidence="9" id="KW-1185">Reference proteome</keyword>
<dbReference type="EMBL" id="VFRR01000002">
    <property type="protein sequence ID" value="TPE55330.1"/>
    <property type="molecule type" value="Genomic_DNA"/>
</dbReference>
<dbReference type="SMART" id="SM00387">
    <property type="entry name" value="HATPase_c"/>
    <property type="match status" value="1"/>
</dbReference>
<dbReference type="InterPro" id="IPR004358">
    <property type="entry name" value="Sig_transdc_His_kin-like_C"/>
</dbReference>
<dbReference type="CDD" id="cd00082">
    <property type="entry name" value="HisKA"/>
    <property type="match status" value="1"/>
</dbReference>
<dbReference type="GO" id="GO:0000155">
    <property type="term" value="F:phosphorelay sensor kinase activity"/>
    <property type="evidence" value="ECO:0007669"/>
    <property type="project" value="InterPro"/>
</dbReference>
<dbReference type="PANTHER" id="PTHR43047">
    <property type="entry name" value="TWO-COMPONENT HISTIDINE PROTEIN KINASE"/>
    <property type="match status" value="1"/>
</dbReference>
<keyword evidence="6" id="KW-0472">Membrane</keyword>
<dbReference type="Gene3D" id="3.30.565.10">
    <property type="entry name" value="Histidine kinase-like ATPase, C-terminal domain"/>
    <property type="match status" value="1"/>
</dbReference>
<keyword evidence="4" id="KW-0808">Transferase</keyword>
<feature type="transmembrane region" description="Helical" evidence="6">
    <location>
        <begin position="151"/>
        <end position="169"/>
    </location>
</feature>
<dbReference type="PROSITE" id="PS50109">
    <property type="entry name" value="HIS_KIN"/>
    <property type="match status" value="1"/>
</dbReference>
<evidence type="ECO:0000256" key="6">
    <source>
        <dbReference type="SAM" id="Phobius"/>
    </source>
</evidence>
<dbReference type="AlphaFoldDB" id="A0A501X462"/>
<evidence type="ECO:0000259" key="7">
    <source>
        <dbReference type="PROSITE" id="PS50109"/>
    </source>
</evidence>
<comment type="catalytic activity">
    <reaction evidence="1">
        <text>ATP + protein L-histidine = ADP + protein N-phospho-L-histidine.</text>
        <dbReference type="EC" id="2.7.13.3"/>
    </reaction>
</comment>
<comment type="caution">
    <text evidence="8">The sequence shown here is derived from an EMBL/GenBank/DDBJ whole genome shotgun (WGS) entry which is preliminary data.</text>
</comment>
<evidence type="ECO:0000256" key="1">
    <source>
        <dbReference type="ARBA" id="ARBA00000085"/>
    </source>
</evidence>
<reference evidence="8 9" key="1">
    <citation type="submission" date="2019-06" db="EMBL/GenBank/DDBJ databases">
        <title>A novel bacterium of genus Marinomonas, isolated from coastal sand.</title>
        <authorList>
            <person name="Huang H."/>
            <person name="Mo K."/>
            <person name="Hu Y."/>
        </authorList>
    </citation>
    <scope>NUCLEOTIDE SEQUENCE [LARGE SCALE GENOMIC DNA]</scope>
    <source>
        <strain evidence="8 9">HB171799</strain>
    </source>
</reference>
<protein>
    <recommendedName>
        <fullName evidence="2">histidine kinase</fullName>
        <ecNumber evidence="2">2.7.13.3</ecNumber>
    </recommendedName>
</protein>
<dbReference type="GO" id="GO:0009927">
    <property type="term" value="F:histidine phosphotransfer kinase activity"/>
    <property type="evidence" value="ECO:0007669"/>
    <property type="project" value="TreeGrafter"/>
</dbReference>
<dbReference type="Pfam" id="PF02518">
    <property type="entry name" value="HATPase_c"/>
    <property type="match status" value="1"/>
</dbReference>
<dbReference type="OrthoDB" id="9764438at2"/>
<keyword evidence="6" id="KW-1133">Transmembrane helix</keyword>
<organism evidence="8 9">
    <name type="scientific">Maribrevibacterium harenarium</name>
    <dbReference type="NCBI Taxonomy" id="2589817"/>
    <lineage>
        <taxon>Bacteria</taxon>
        <taxon>Pseudomonadati</taxon>
        <taxon>Pseudomonadota</taxon>
        <taxon>Gammaproteobacteria</taxon>
        <taxon>Oceanospirillales</taxon>
        <taxon>Oceanospirillaceae</taxon>
        <taxon>Maribrevibacterium</taxon>
    </lineage>
</organism>
<accession>A0A501X462</accession>
<dbReference type="GO" id="GO:0005886">
    <property type="term" value="C:plasma membrane"/>
    <property type="evidence" value="ECO:0007669"/>
    <property type="project" value="UniProtKB-ARBA"/>
</dbReference>
<dbReference type="InterPro" id="IPR003594">
    <property type="entry name" value="HATPase_dom"/>
</dbReference>
<gene>
    <name evidence="8" type="ORF">FJM67_01945</name>
</gene>
<evidence type="ECO:0000256" key="4">
    <source>
        <dbReference type="ARBA" id="ARBA00022679"/>
    </source>
</evidence>
<dbReference type="InterPro" id="IPR005467">
    <property type="entry name" value="His_kinase_dom"/>
</dbReference>
<dbReference type="Proteomes" id="UP000315901">
    <property type="component" value="Unassembled WGS sequence"/>
</dbReference>
<dbReference type="SUPFAM" id="SSF55874">
    <property type="entry name" value="ATPase domain of HSP90 chaperone/DNA topoisomerase II/histidine kinase"/>
    <property type="match status" value="1"/>
</dbReference>
<dbReference type="PRINTS" id="PR00344">
    <property type="entry name" value="BCTRLSENSOR"/>
</dbReference>
<evidence type="ECO:0000256" key="3">
    <source>
        <dbReference type="ARBA" id="ARBA00022553"/>
    </source>
</evidence>
<evidence type="ECO:0000256" key="2">
    <source>
        <dbReference type="ARBA" id="ARBA00012438"/>
    </source>
</evidence>
<name>A0A501X462_9GAMM</name>
<dbReference type="Pfam" id="PF00512">
    <property type="entry name" value="HisKA"/>
    <property type="match status" value="1"/>
</dbReference>
<sequence>MKPNSPSQFLKSHPLAGQIRRELHQTFIQEMVSRMPFSFLTLMAIGYFFNDANSLSVMSIWSGFAGLVGLVSFFVLRRHKRFLDSHDEYTYESYQRWRMAVYGIAILWGSLYSSVPLLFFPNANEVEIITVVIVLILNASIPSMTKGNDPWVYILFVVPVFSCFTWQIYHLGVEQYWLLTIMVPIACASLVLFSLMTHKDQMEHTALRILYKESELKAVKANLEKTRFLAAASHDLRQPMQATSLYLGAIQPGQVKGDGQILVNKAKQAAISGNRLLDKLLDISALDGNGVRPNIQALSVLPILQNLADDYALLAQSKGLLFDVDKVDVRACFDEEFLTEILQNLLSNAFKFTEQGCIKVRCDVQENELNIHVQDTGIGMSKVSQIHIFDEFYQVQQDGAQQEIGMGLGLSIVKRLCVLQNLEIRLESTVGKGTTFTLTLPLAP</sequence>
<evidence type="ECO:0000256" key="5">
    <source>
        <dbReference type="ARBA" id="ARBA00022777"/>
    </source>
</evidence>
<dbReference type="SMART" id="SM00388">
    <property type="entry name" value="HisKA"/>
    <property type="match status" value="1"/>
</dbReference>
<keyword evidence="5 8" id="KW-0418">Kinase</keyword>
<evidence type="ECO:0000313" key="9">
    <source>
        <dbReference type="Proteomes" id="UP000315901"/>
    </source>
</evidence>
<dbReference type="EC" id="2.7.13.3" evidence="2"/>
<feature type="transmembrane region" description="Helical" evidence="6">
    <location>
        <begin position="55"/>
        <end position="76"/>
    </location>
</feature>
<dbReference type="InterPro" id="IPR003661">
    <property type="entry name" value="HisK_dim/P_dom"/>
</dbReference>
<dbReference type="InterPro" id="IPR036890">
    <property type="entry name" value="HATPase_C_sf"/>
</dbReference>
<feature type="transmembrane region" description="Helical" evidence="6">
    <location>
        <begin position="97"/>
        <end position="120"/>
    </location>
</feature>